<dbReference type="Proteomes" id="UP000199167">
    <property type="component" value="Unassembled WGS sequence"/>
</dbReference>
<keyword evidence="3" id="KW-1185">Reference proteome</keyword>
<accession>A0A1I0RHG6</accession>
<sequence length="391" mass="40816">MIRRIHQSGVLDWGEAVGASAVVHIAAAAFIFDLWGDLSLRLPDPEEAPPITVTSIVLGSDTITTATNQGDGTTPQSNDNTTETLASAEPESLEPVSPGNGDEPDGSEPVSAEPIEPVGPDDGAGAVEPSILRPAETGISVGGATVVGEGTVAVQPERVGAIERLPVIDTTSSAAAPANDGNGGVEASGEINELIRRIRAQLDDPCLLAIPQQGGSGTPELLMLGNTDTQMRAFADTVLTGLTPRPAERSILVDARQCAALNYVRQSEAYPAFRLTLSLDSQIIESGENLTGTIGNVGGRYVTLILVDDNGVVQELGEYLTFRGGFAQFDVPLNRAGLVRDTSQVLMAFASAARPATVDAENGQLAETYFASLRSELGTETPMVMVPFNVR</sequence>
<dbReference type="EMBL" id="FOIZ01000002">
    <property type="protein sequence ID" value="SEW40116.1"/>
    <property type="molecule type" value="Genomic_DNA"/>
</dbReference>
<feature type="compositionally biased region" description="Polar residues" evidence="1">
    <location>
        <begin position="63"/>
        <end position="85"/>
    </location>
</feature>
<evidence type="ECO:0000313" key="3">
    <source>
        <dbReference type="Proteomes" id="UP000199167"/>
    </source>
</evidence>
<gene>
    <name evidence="2" type="ORF">SAMN04488515_2667</name>
</gene>
<organism evidence="2 3">
    <name type="scientific">Cognatiyoonia koreensis</name>
    <dbReference type="NCBI Taxonomy" id="364200"/>
    <lineage>
        <taxon>Bacteria</taxon>
        <taxon>Pseudomonadati</taxon>
        <taxon>Pseudomonadota</taxon>
        <taxon>Alphaproteobacteria</taxon>
        <taxon>Rhodobacterales</taxon>
        <taxon>Paracoccaceae</taxon>
        <taxon>Cognatiyoonia</taxon>
    </lineage>
</organism>
<dbReference type="OrthoDB" id="7864706at2"/>
<feature type="region of interest" description="Disordered" evidence="1">
    <location>
        <begin position="63"/>
        <end position="128"/>
    </location>
</feature>
<reference evidence="2 3" key="1">
    <citation type="submission" date="2016-10" db="EMBL/GenBank/DDBJ databases">
        <authorList>
            <person name="de Groot N.N."/>
        </authorList>
    </citation>
    <scope>NUCLEOTIDE SEQUENCE [LARGE SCALE GENOMIC DNA]</scope>
    <source>
        <strain evidence="2 3">DSM 17925</strain>
    </source>
</reference>
<dbReference type="AlphaFoldDB" id="A0A1I0RHG6"/>
<protein>
    <submittedName>
        <fullName evidence="2">Uncharacterized protein</fullName>
    </submittedName>
</protein>
<dbReference type="RefSeq" id="WP_089995657.1">
    <property type="nucleotide sequence ID" value="NZ_FOIZ01000002.1"/>
</dbReference>
<dbReference type="STRING" id="364200.SAMN04488515_2667"/>
<proteinExistence type="predicted"/>
<name>A0A1I0RHG6_9RHOB</name>
<evidence type="ECO:0000256" key="1">
    <source>
        <dbReference type="SAM" id="MobiDB-lite"/>
    </source>
</evidence>
<evidence type="ECO:0000313" key="2">
    <source>
        <dbReference type="EMBL" id="SEW40116.1"/>
    </source>
</evidence>